<sequence length="784" mass="86830">MTATVSRHCAALLLSGLFVTSSRAFDAYLARSQCLSMHEYAGAVRLRRRHGWEGTRRGSGAFLMAPPIRKTDRLLRKSAQLDSRHCGSSPFSSCRLSTSEAATDSNDALEEMESVVVDEVLKSFDADYLSSPPSNANSERNNRLLLGKSFEDDSQVGNPSQVLSALKRAVEIGNILGSQLMMPILSNLSKNKWPTEESGGWENFWATSSSYNSDGARIHITNAQRLALALEELGPTYVKFGQALGSRPDVVPPSLANALSALQDDMKPFDGENARQIVWRELNNRVIREDTITAVSTAGEESSSDNITMQELMHLMSNLTDAPIAAASIGQVYKAHIPGKGDVAVKVQRPGVRRLVESDTELLLTIARFVESLPALPSTNEGNSKGSKKSDQRRLINTRLVSATQEFMSRIFEELDYRNEARNCLLFSSLYSRYGSISSDVRVVVPKVYMEWFFQLLHTLISLLFSPFPAMEWIDGTKLTDVQTSGKSEDSVKENLELVKLAIDSTLNQLLVTGVLHADPHAGNLLKVLPDDGSVALGYLDFGLLSTIPSQVRDALVCSVVLQVFSRDVDAVSSLFGELQLIPHHVLADSEERKALSKALEITFENSLLYPESSCARGDITAIPELKFDKLLDSLSRLVPRFQFDLPPYFINNARALSTLEGIAKSLDPSFNVLTVMYPYAITMLLQNPSGSPVVSSTLQSLVRSKDGRINRDKISRLLRDSALISRQSKLHVAWDVIKAKEGRELAAEFISEELKSMFRGACRDNGGDLLEKRRKRRWFYLQL</sequence>
<keyword evidence="5" id="KW-1185">Reference proteome</keyword>
<dbReference type="SUPFAM" id="SSF56112">
    <property type="entry name" value="Protein kinase-like (PK-like)"/>
    <property type="match status" value="1"/>
</dbReference>
<evidence type="ECO:0000313" key="5">
    <source>
        <dbReference type="Proteomes" id="UP001516023"/>
    </source>
</evidence>
<reference evidence="4 5" key="1">
    <citation type="journal article" date="2020" name="G3 (Bethesda)">
        <title>Improved Reference Genome for Cyclotella cryptica CCMP332, a Model for Cell Wall Morphogenesis, Salinity Adaptation, and Lipid Production in Diatoms (Bacillariophyta).</title>
        <authorList>
            <person name="Roberts W.R."/>
            <person name="Downey K.M."/>
            <person name="Ruck E.C."/>
            <person name="Traller J.C."/>
            <person name="Alverson A.J."/>
        </authorList>
    </citation>
    <scope>NUCLEOTIDE SEQUENCE [LARGE SCALE GENOMIC DNA]</scope>
    <source>
        <strain evidence="4 5">CCMP332</strain>
    </source>
</reference>
<dbReference type="PANTHER" id="PTHR10566">
    <property type="entry name" value="CHAPERONE-ACTIVITY OF BC1 COMPLEX CABC1 -RELATED"/>
    <property type="match status" value="1"/>
</dbReference>
<dbReference type="PANTHER" id="PTHR10566:SF123">
    <property type="entry name" value="PROTEIN KINASE SUPERFAMILY PROTEIN"/>
    <property type="match status" value="1"/>
</dbReference>
<comment type="similarity">
    <text evidence="1">Belongs to the protein kinase superfamily. ADCK protein kinase family.</text>
</comment>
<organism evidence="4 5">
    <name type="scientific">Cyclotella cryptica</name>
    <dbReference type="NCBI Taxonomy" id="29204"/>
    <lineage>
        <taxon>Eukaryota</taxon>
        <taxon>Sar</taxon>
        <taxon>Stramenopiles</taxon>
        <taxon>Ochrophyta</taxon>
        <taxon>Bacillariophyta</taxon>
        <taxon>Coscinodiscophyceae</taxon>
        <taxon>Thalassiosirophycidae</taxon>
        <taxon>Stephanodiscales</taxon>
        <taxon>Stephanodiscaceae</taxon>
        <taxon>Cyclotella</taxon>
    </lineage>
</organism>
<comment type="caution">
    <text evidence="4">The sequence shown here is derived from an EMBL/GenBank/DDBJ whole genome shotgun (WGS) entry which is preliminary data.</text>
</comment>
<feature type="signal peptide" evidence="2">
    <location>
        <begin position="1"/>
        <end position="24"/>
    </location>
</feature>
<dbReference type="Pfam" id="PF03109">
    <property type="entry name" value="ABC1"/>
    <property type="match status" value="1"/>
</dbReference>
<dbReference type="InterPro" id="IPR004147">
    <property type="entry name" value="ABC1_dom"/>
</dbReference>
<evidence type="ECO:0000313" key="4">
    <source>
        <dbReference type="EMBL" id="KAL3786228.1"/>
    </source>
</evidence>
<evidence type="ECO:0000256" key="2">
    <source>
        <dbReference type="SAM" id="SignalP"/>
    </source>
</evidence>
<proteinExistence type="inferred from homology"/>
<gene>
    <name evidence="4" type="ORF">HJC23_002479</name>
</gene>
<accession>A0ABD3PER7</accession>
<dbReference type="InterPro" id="IPR011009">
    <property type="entry name" value="Kinase-like_dom_sf"/>
</dbReference>
<evidence type="ECO:0000256" key="1">
    <source>
        <dbReference type="ARBA" id="ARBA00009670"/>
    </source>
</evidence>
<dbReference type="CDD" id="cd05121">
    <property type="entry name" value="ABC1_ADCK3-like"/>
    <property type="match status" value="1"/>
</dbReference>
<keyword evidence="2" id="KW-0732">Signal</keyword>
<dbReference type="Proteomes" id="UP001516023">
    <property type="component" value="Unassembled WGS sequence"/>
</dbReference>
<feature type="domain" description="ABC1 atypical kinase-like" evidence="3">
    <location>
        <begin position="310"/>
        <end position="573"/>
    </location>
</feature>
<evidence type="ECO:0000259" key="3">
    <source>
        <dbReference type="Pfam" id="PF03109"/>
    </source>
</evidence>
<dbReference type="EMBL" id="JABMIG020000199">
    <property type="protein sequence ID" value="KAL3786228.1"/>
    <property type="molecule type" value="Genomic_DNA"/>
</dbReference>
<dbReference type="InterPro" id="IPR050154">
    <property type="entry name" value="UbiB_kinase"/>
</dbReference>
<dbReference type="AlphaFoldDB" id="A0ABD3PER7"/>
<protein>
    <recommendedName>
        <fullName evidence="3">ABC1 atypical kinase-like domain-containing protein</fullName>
    </recommendedName>
</protein>
<feature type="chain" id="PRO_5044808702" description="ABC1 atypical kinase-like domain-containing protein" evidence="2">
    <location>
        <begin position="25"/>
        <end position="784"/>
    </location>
</feature>
<name>A0ABD3PER7_9STRA</name>